<accession>A0A8E2EMG4</accession>
<gene>
    <name evidence="2" type="ORF">K432DRAFT_387820</name>
</gene>
<dbReference type="AlphaFoldDB" id="A0A8E2EMG4"/>
<dbReference type="OrthoDB" id="1872379at2759"/>
<dbReference type="InterPro" id="IPR011990">
    <property type="entry name" value="TPR-like_helical_dom_sf"/>
</dbReference>
<proteinExistence type="predicted"/>
<dbReference type="Proteomes" id="UP000250266">
    <property type="component" value="Unassembled WGS sequence"/>
</dbReference>
<evidence type="ECO:0000313" key="2">
    <source>
        <dbReference type="EMBL" id="OCK86483.1"/>
    </source>
</evidence>
<keyword evidence="3" id="KW-1185">Reference proteome</keyword>
<feature type="region of interest" description="Disordered" evidence="1">
    <location>
        <begin position="1"/>
        <end position="33"/>
    </location>
</feature>
<evidence type="ECO:0008006" key="4">
    <source>
        <dbReference type="Google" id="ProtNLM"/>
    </source>
</evidence>
<name>A0A8E2EMG4_9PEZI</name>
<protein>
    <recommendedName>
        <fullName evidence="4">Tetratricopeptide repeat protein 1</fullName>
    </recommendedName>
</protein>
<dbReference type="InterPro" id="IPR052769">
    <property type="entry name" value="TPR_domain_protein"/>
</dbReference>
<evidence type="ECO:0000256" key="1">
    <source>
        <dbReference type="SAM" id="MobiDB-lite"/>
    </source>
</evidence>
<feature type="compositionally biased region" description="Pro residues" evidence="1">
    <location>
        <begin position="1"/>
        <end position="10"/>
    </location>
</feature>
<dbReference type="EMBL" id="KV744805">
    <property type="protein sequence ID" value="OCK86483.1"/>
    <property type="molecule type" value="Genomic_DNA"/>
</dbReference>
<dbReference type="SUPFAM" id="SSF48452">
    <property type="entry name" value="TPR-like"/>
    <property type="match status" value="1"/>
</dbReference>
<feature type="region of interest" description="Disordered" evidence="1">
    <location>
        <begin position="113"/>
        <end position="140"/>
    </location>
</feature>
<sequence>MSTHPGPFPENPLEKTKNTFHPSPDEESTPPIFTPEEEASLLAASTAEKLTANSLFGRGDYSSAIQVYLKALATCPTYLDYDIAVLRCNICACHLKLSEWKNAVAAATEALEALDRVDPPPPKPMKDGGDGDGDGNEDVTATTGQVQEISETTVLAFEALSRAGHTLSDVHKIRGKALLRRAKAQQEVGGWAALQGALDDYNRLSHMPYLAPIDQKIVQTALHTLPRQVEMAQKSEMGEMMGKLKQLGNGILKPFGLSTENFNFVKDEVSGGYSVQFNQN</sequence>
<dbReference type="PANTHER" id="PTHR46014:SF1">
    <property type="entry name" value="TETRATRICOPEPTIDE REPEAT PROTEIN 1"/>
    <property type="match status" value="1"/>
</dbReference>
<organism evidence="2 3">
    <name type="scientific">Lepidopterella palustris CBS 459.81</name>
    <dbReference type="NCBI Taxonomy" id="1314670"/>
    <lineage>
        <taxon>Eukaryota</taxon>
        <taxon>Fungi</taxon>
        <taxon>Dikarya</taxon>
        <taxon>Ascomycota</taxon>
        <taxon>Pezizomycotina</taxon>
        <taxon>Dothideomycetes</taxon>
        <taxon>Pleosporomycetidae</taxon>
        <taxon>Mytilinidiales</taxon>
        <taxon>Argynnaceae</taxon>
        <taxon>Lepidopterella</taxon>
    </lineage>
</organism>
<feature type="compositionally biased region" description="Basic and acidic residues" evidence="1">
    <location>
        <begin position="113"/>
        <end position="129"/>
    </location>
</feature>
<dbReference type="Gene3D" id="1.25.40.10">
    <property type="entry name" value="Tetratricopeptide repeat domain"/>
    <property type="match status" value="1"/>
</dbReference>
<reference evidence="2 3" key="1">
    <citation type="journal article" date="2016" name="Nat. Commun.">
        <title>Ectomycorrhizal ecology is imprinted in the genome of the dominant symbiotic fungus Cenococcum geophilum.</title>
        <authorList>
            <consortium name="DOE Joint Genome Institute"/>
            <person name="Peter M."/>
            <person name="Kohler A."/>
            <person name="Ohm R.A."/>
            <person name="Kuo A."/>
            <person name="Krutzmann J."/>
            <person name="Morin E."/>
            <person name="Arend M."/>
            <person name="Barry K.W."/>
            <person name="Binder M."/>
            <person name="Choi C."/>
            <person name="Clum A."/>
            <person name="Copeland A."/>
            <person name="Grisel N."/>
            <person name="Haridas S."/>
            <person name="Kipfer T."/>
            <person name="LaButti K."/>
            <person name="Lindquist E."/>
            <person name="Lipzen A."/>
            <person name="Maire R."/>
            <person name="Meier B."/>
            <person name="Mihaltcheva S."/>
            <person name="Molinier V."/>
            <person name="Murat C."/>
            <person name="Poggeler S."/>
            <person name="Quandt C.A."/>
            <person name="Sperisen C."/>
            <person name="Tritt A."/>
            <person name="Tisserant E."/>
            <person name="Crous P.W."/>
            <person name="Henrissat B."/>
            <person name="Nehls U."/>
            <person name="Egli S."/>
            <person name="Spatafora J.W."/>
            <person name="Grigoriev I.V."/>
            <person name="Martin F.M."/>
        </authorList>
    </citation>
    <scope>NUCLEOTIDE SEQUENCE [LARGE SCALE GENOMIC DNA]</scope>
    <source>
        <strain evidence="2 3">CBS 459.81</strain>
    </source>
</reference>
<evidence type="ECO:0000313" key="3">
    <source>
        <dbReference type="Proteomes" id="UP000250266"/>
    </source>
</evidence>
<dbReference type="PANTHER" id="PTHR46014">
    <property type="entry name" value="TETRATRICOPEPTIDE REPEAT PROTEIN 1"/>
    <property type="match status" value="1"/>
</dbReference>